<proteinExistence type="predicted"/>
<evidence type="ECO:0000256" key="5">
    <source>
        <dbReference type="ARBA" id="ARBA00022737"/>
    </source>
</evidence>
<dbReference type="GO" id="GO:0009755">
    <property type="term" value="P:hormone-mediated signaling pathway"/>
    <property type="evidence" value="ECO:0007669"/>
    <property type="project" value="TreeGrafter"/>
</dbReference>
<keyword evidence="14" id="KW-1185">Reference proteome</keyword>
<reference evidence="15" key="1">
    <citation type="submission" date="2016-11" db="UniProtKB">
        <authorList>
            <consortium name="WormBaseParasite"/>
        </authorList>
    </citation>
    <scope>IDENTIFICATION</scope>
</reference>
<dbReference type="Gene3D" id="3.80.10.10">
    <property type="entry name" value="Ribonuclease Inhibitor"/>
    <property type="match status" value="1"/>
</dbReference>
<feature type="region of interest" description="Disordered" evidence="11">
    <location>
        <begin position="732"/>
        <end position="765"/>
    </location>
</feature>
<dbReference type="GO" id="GO:0008528">
    <property type="term" value="F:G protein-coupled peptide receptor activity"/>
    <property type="evidence" value="ECO:0007669"/>
    <property type="project" value="TreeGrafter"/>
</dbReference>
<keyword evidence="2" id="KW-1003">Cell membrane</keyword>
<keyword evidence="9" id="KW-0675">Receptor</keyword>
<dbReference type="SUPFAM" id="SSF52058">
    <property type="entry name" value="L domain-like"/>
    <property type="match status" value="1"/>
</dbReference>
<dbReference type="PRINTS" id="PR00237">
    <property type="entry name" value="GPCRRHODOPSN"/>
</dbReference>
<sequence>MFNTSISSMGSNFFADYPNLEEIILRDNSLKRMPGLQMSEEHKMDVEVDLSGNQIGYIGDGRVRGVRARSLRISHNKIKEIAGYAFSGSSFLKLALNGNEELSDLSTDAFKNIIELHHFLLYSAFQNDSTFCYCRCRQCSRKAIMNFLRHQEEYGTKKSSGRLSKLNDREKGKFCGLRRITQSASLESNLWAILVRRIYADNRQFETVNDLQSAISKAWNEVDEGVIKNLVNSMTERISRLLIEMYVDDVVEGENGLYKNNVKEIHNRICKEREKTERREKRILRQVKNYFLKIKTPSYTHFILYSYWVLRKTIWVVWVLAFVGNILVWIILSLAYERRMRVHYLFMINLSIADLITAIQDVRTADEYYRHAVDWQTSLGCNAAGFLAVFASKLSIISMFLIAFEMAYNTRKAFYGHRMNYVTGWGLMVGGWLFSIFMATLPLLGVSSYSATSICLPIRMENVFDRTYIISFLMFNIFAFAGMAVCYAFLICMLKNPRTPSRAEDKDIMLKMALLVGTDMLCRFPTLIVGVFAAMGKPLISLSDAKILLVVFFPINAFANPFLYVFCTKVIQRNVKTKAMPVIRRITSTSGVALNSLSNFYHSQPPGNPRHDLSSSPSRLAVTQVTSLNSTPRESNCSSHKAVDSLDPSDNTRRSSPRVSFQDDFSTTSRSSSGEYSRRSFGLLKRISALPVSAIPEVSDLSEHSSESHHEHIPKQRRRRFTIYRSLGRYRNESARSAGQDSGRGSLTSIGTTNTYSSKGDQHCC</sequence>
<feature type="compositionally biased region" description="Low complexity" evidence="11">
    <location>
        <begin position="660"/>
        <end position="678"/>
    </location>
</feature>
<feature type="region of interest" description="Disordered" evidence="11">
    <location>
        <begin position="698"/>
        <end position="718"/>
    </location>
</feature>
<evidence type="ECO:0000256" key="2">
    <source>
        <dbReference type="ARBA" id="ARBA00022475"/>
    </source>
</evidence>
<dbReference type="Gene3D" id="1.20.1070.10">
    <property type="entry name" value="Rhodopsin 7-helix transmembrane proteins"/>
    <property type="match status" value="1"/>
</dbReference>
<name>A0A1I7X3C8_HETBA</name>
<keyword evidence="3" id="KW-0433">Leucine-rich repeat</keyword>
<protein>
    <submittedName>
        <fullName evidence="15">G_PROTEIN_RECEP_F1_2 domain-containing protein</fullName>
    </submittedName>
</protein>
<evidence type="ECO:0000256" key="8">
    <source>
        <dbReference type="ARBA" id="ARBA00023136"/>
    </source>
</evidence>
<keyword evidence="7" id="KW-0297">G-protein coupled receptor</keyword>
<feature type="transmembrane region" description="Helical" evidence="12">
    <location>
        <begin position="344"/>
        <end position="363"/>
    </location>
</feature>
<dbReference type="GO" id="GO:0005886">
    <property type="term" value="C:plasma membrane"/>
    <property type="evidence" value="ECO:0007669"/>
    <property type="project" value="UniProtKB-SubCell"/>
</dbReference>
<evidence type="ECO:0000256" key="6">
    <source>
        <dbReference type="ARBA" id="ARBA00022989"/>
    </source>
</evidence>
<feature type="transmembrane region" description="Helical" evidence="12">
    <location>
        <begin position="425"/>
        <end position="449"/>
    </location>
</feature>
<feature type="transmembrane region" description="Helical" evidence="12">
    <location>
        <begin position="469"/>
        <end position="492"/>
    </location>
</feature>
<accession>A0A1I7X3C8</accession>
<dbReference type="GO" id="GO:0016500">
    <property type="term" value="F:protein-hormone receptor activity"/>
    <property type="evidence" value="ECO:0007669"/>
    <property type="project" value="InterPro"/>
</dbReference>
<evidence type="ECO:0000256" key="3">
    <source>
        <dbReference type="ARBA" id="ARBA00022614"/>
    </source>
</evidence>
<evidence type="ECO:0000256" key="12">
    <source>
        <dbReference type="SAM" id="Phobius"/>
    </source>
</evidence>
<comment type="subcellular location">
    <subcellularLocation>
        <location evidence="1">Cell membrane</location>
        <topology evidence="1">Multi-pass membrane protein</topology>
    </subcellularLocation>
</comment>
<dbReference type="PRINTS" id="PR00373">
    <property type="entry name" value="GLYCHORMONER"/>
</dbReference>
<dbReference type="PANTHER" id="PTHR24372">
    <property type="entry name" value="GLYCOPROTEIN HORMONE RECEPTOR"/>
    <property type="match status" value="1"/>
</dbReference>
<feature type="region of interest" description="Disordered" evidence="11">
    <location>
        <begin position="627"/>
        <end position="678"/>
    </location>
</feature>
<dbReference type="InterPro" id="IPR017452">
    <property type="entry name" value="GPCR_Rhodpsn_7TM"/>
</dbReference>
<keyword evidence="8 12" id="KW-0472">Membrane</keyword>
<keyword evidence="10" id="KW-0807">Transducer</keyword>
<feature type="transmembrane region" description="Helical" evidence="12">
    <location>
        <begin position="383"/>
        <end position="404"/>
    </location>
</feature>
<evidence type="ECO:0000313" key="15">
    <source>
        <dbReference type="WBParaSite" id="Hba_12006"/>
    </source>
</evidence>
<dbReference type="SUPFAM" id="SSF81321">
    <property type="entry name" value="Family A G protein-coupled receptor-like"/>
    <property type="match status" value="1"/>
</dbReference>
<dbReference type="GO" id="GO:0007189">
    <property type="term" value="P:adenylate cyclase-activating G protein-coupled receptor signaling pathway"/>
    <property type="evidence" value="ECO:0007669"/>
    <property type="project" value="TreeGrafter"/>
</dbReference>
<dbReference type="Gene3D" id="3.30.420.10">
    <property type="entry name" value="Ribonuclease H-like superfamily/Ribonuclease H"/>
    <property type="match status" value="1"/>
</dbReference>
<dbReference type="WBParaSite" id="Hba_12006">
    <property type="protein sequence ID" value="Hba_12006"/>
    <property type="gene ID" value="Hba_12006"/>
</dbReference>
<dbReference type="GO" id="GO:0003676">
    <property type="term" value="F:nucleic acid binding"/>
    <property type="evidence" value="ECO:0007669"/>
    <property type="project" value="InterPro"/>
</dbReference>
<evidence type="ECO:0000256" key="9">
    <source>
        <dbReference type="ARBA" id="ARBA00023170"/>
    </source>
</evidence>
<evidence type="ECO:0000259" key="13">
    <source>
        <dbReference type="PROSITE" id="PS50262"/>
    </source>
</evidence>
<feature type="compositionally biased region" description="Basic and acidic residues" evidence="11">
    <location>
        <begin position="701"/>
        <end position="714"/>
    </location>
</feature>
<dbReference type="Pfam" id="PF00001">
    <property type="entry name" value="7tm_1"/>
    <property type="match status" value="1"/>
</dbReference>
<feature type="transmembrane region" description="Helical" evidence="12">
    <location>
        <begin position="513"/>
        <end position="535"/>
    </location>
</feature>
<evidence type="ECO:0000256" key="1">
    <source>
        <dbReference type="ARBA" id="ARBA00004651"/>
    </source>
</evidence>
<evidence type="ECO:0000256" key="10">
    <source>
        <dbReference type="ARBA" id="ARBA00023224"/>
    </source>
</evidence>
<dbReference type="InterPro" id="IPR002131">
    <property type="entry name" value="Gphrmn_rcpt_fam"/>
</dbReference>
<dbReference type="PROSITE" id="PS50262">
    <property type="entry name" value="G_PROTEIN_RECEP_F1_2"/>
    <property type="match status" value="1"/>
</dbReference>
<evidence type="ECO:0000256" key="11">
    <source>
        <dbReference type="SAM" id="MobiDB-lite"/>
    </source>
</evidence>
<keyword evidence="4 12" id="KW-0812">Transmembrane</keyword>
<feature type="transmembrane region" description="Helical" evidence="12">
    <location>
        <begin position="547"/>
        <end position="567"/>
    </location>
</feature>
<evidence type="ECO:0000313" key="14">
    <source>
        <dbReference type="Proteomes" id="UP000095283"/>
    </source>
</evidence>
<dbReference type="PANTHER" id="PTHR24372:SF74">
    <property type="entry name" value="LP13728P"/>
    <property type="match status" value="1"/>
</dbReference>
<evidence type="ECO:0000256" key="7">
    <source>
        <dbReference type="ARBA" id="ARBA00023040"/>
    </source>
</evidence>
<feature type="domain" description="G-protein coupled receptors family 1 profile" evidence="13">
    <location>
        <begin position="324"/>
        <end position="564"/>
    </location>
</feature>
<dbReference type="InterPro" id="IPR036397">
    <property type="entry name" value="RNaseH_sf"/>
</dbReference>
<dbReference type="InterPro" id="IPR032675">
    <property type="entry name" value="LRR_dom_sf"/>
</dbReference>
<keyword evidence="6 12" id="KW-1133">Transmembrane helix</keyword>
<dbReference type="InterPro" id="IPR000276">
    <property type="entry name" value="GPCR_Rhodpsn"/>
</dbReference>
<keyword evidence="5" id="KW-0677">Repeat</keyword>
<evidence type="ECO:0000256" key="4">
    <source>
        <dbReference type="ARBA" id="ARBA00022692"/>
    </source>
</evidence>
<organism evidence="14 15">
    <name type="scientific">Heterorhabditis bacteriophora</name>
    <name type="common">Entomopathogenic nematode worm</name>
    <dbReference type="NCBI Taxonomy" id="37862"/>
    <lineage>
        <taxon>Eukaryota</taxon>
        <taxon>Metazoa</taxon>
        <taxon>Ecdysozoa</taxon>
        <taxon>Nematoda</taxon>
        <taxon>Chromadorea</taxon>
        <taxon>Rhabditida</taxon>
        <taxon>Rhabditina</taxon>
        <taxon>Rhabditomorpha</taxon>
        <taxon>Strongyloidea</taxon>
        <taxon>Heterorhabditidae</taxon>
        <taxon>Heterorhabditis</taxon>
    </lineage>
</organism>
<dbReference type="AlphaFoldDB" id="A0A1I7X3C8"/>
<feature type="transmembrane region" description="Helical" evidence="12">
    <location>
        <begin position="314"/>
        <end position="332"/>
    </location>
</feature>
<feature type="compositionally biased region" description="Polar residues" evidence="11">
    <location>
        <begin position="627"/>
        <end position="639"/>
    </location>
</feature>
<dbReference type="Proteomes" id="UP000095283">
    <property type="component" value="Unplaced"/>
</dbReference>
<feature type="compositionally biased region" description="Polar residues" evidence="11">
    <location>
        <begin position="735"/>
        <end position="759"/>
    </location>
</feature>